<evidence type="ECO:0000313" key="12">
    <source>
        <dbReference type="WBParaSite" id="HCON_00083740-00001"/>
    </source>
</evidence>
<dbReference type="Proteomes" id="UP000025227">
    <property type="component" value="Unplaced"/>
</dbReference>
<dbReference type="GO" id="GO:0007052">
    <property type="term" value="P:mitotic spindle organization"/>
    <property type="evidence" value="ECO:0007669"/>
    <property type="project" value="TreeGrafter"/>
</dbReference>
<keyword evidence="5 8" id="KW-0175">Coiled coil</keyword>
<dbReference type="PANTHER" id="PTHR47969:SF15">
    <property type="entry name" value="CHROMOSOME-ASSOCIATED KINESIN KIF4A-RELATED"/>
    <property type="match status" value="1"/>
</dbReference>
<evidence type="ECO:0000256" key="2">
    <source>
        <dbReference type="ARBA" id="ARBA00022490"/>
    </source>
</evidence>
<dbReference type="OMA" id="SFHSKLC"/>
<feature type="domain" description="Kinesin motor" evidence="10">
    <location>
        <begin position="6"/>
        <end position="285"/>
    </location>
</feature>
<dbReference type="OrthoDB" id="3176171at2759"/>
<evidence type="ECO:0000256" key="5">
    <source>
        <dbReference type="ARBA" id="ARBA00023054"/>
    </source>
</evidence>
<sequence>MADDIPVKVFVRSRPFSDKEKLESARECLQIFVESNQITCNGKTFTFDGVLDPSTSQDSVYEVTTSFLLEQFFKGFNCTVLAYGQTGSGKTFTMGTEETTASIKSESRGIIPRLVEAIFHQINEGGLDMCFKVFVSMLEIYDEKVHDLLCSGREPLQVREHSGSVFVQGLSKSQERKIMVSRQNYIWWTSLVPSGSRKPKLKERVKWKVYGLMKAYSRWEMSFLHYRNPLAIGIFHTGIRKITRLLQDSLGGNSYTVMIACVSPADSNAEETLSTLRYADRAKKIKNKPVVNIDAGQQKIIELKEKVATLERELAEARMGFAPCGEISSFEIEQLKSSLAEKDALLKYAHEKAAEVICQKSKLCNQLQHLEDDRERLKSLVTQTLEVLRDGENIEKSEMLARINEILSGALIEEEDQDPSLSKEAGGDFDEEAMDETFSMKFVDKQTNLDKELDDVMQQIKDKEELLQKAIESQKNVDDLMKQHKQEMASLQQRIDGLMAEKAKLEADLKKFSINNKLAEERRRKLVEMEKQLAQFKKQMNEMKRLEKQKQQSEEIQKRMQAEIAALKQAKVRMVKQQKEEAEKYRQWKLKHDRELIQVKQKERKRDFEAAREKRVHDQQMLVCKQKLEEAKNVNKRLLAQMERSAAFSREKADSEKTVDQAKRFIEAELSLIGSSYEAEQMCQSLKDQRRQLGRKKARLLLQRELYVSPDEPLKKRRSTEEGYDLSADDKEALMKIEEDLEKIDHQQMLCGDELNKLQRGCGSIDVDSRAESRWKDLSTLTTARAYLKALFDQAVNERRTTIDLEIQLKRLQNKIKDLESSAREKKKEHEDELGTLKEKHRKTLAEYEKQRAHAEMQYMNLVTLVSTSKVIDSSAVDEMKQLRDDIDRMREIKQEPEKRKPGMGRSRSSSCMERMSPVTLTTEEERRTRSSRHVLRDRFGNVKNPIKEVEPGSEDEDESLLDVTHHARRKHRKRSTRIVTDLSPIPDLSRCQEPDKPVSPRSRRLSMMLHRAPSPLEDIPEKENAMDQTFILEKPSTDSSDCKDSGRVSNSENPARRATLVSGLSHHMDVTLGPLPSS</sequence>
<evidence type="ECO:0000259" key="10">
    <source>
        <dbReference type="PROSITE" id="PS50067"/>
    </source>
</evidence>
<feature type="coiled-coil region" evidence="8">
    <location>
        <begin position="446"/>
        <end position="570"/>
    </location>
</feature>
<keyword evidence="3 7" id="KW-0547">Nucleotide-binding</keyword>
<feature type="compositionally biased region" description="Low complexity" evidence="9">
    <location>
        <begin position="904"/>
        <end position="917"/>
    </location>
</feature>
<keyword evidence="2" id="KW-0963">Cytoplasm</keyword>
<evidence type="ECO:0000256" key="7">
    <source>
        <dbReference type="PROSITE-ProRule" id="PRU00283"/>
    </source>
</evidence>
<dbReference type="GO" id="GO:0005875">
    <property type="term" value="C:microtubule associated complex"/>
    <property type="evidence" value="ECO:0007669"/>
    <property type="project" value="TreeGrafter"/>
</dbReference>
<dbReference type="Pfam" id="PF25764">
    <property type="entry name" value="KIF21A_4th"/>
    <property type="match status" value="1"/>
</dbReference>
<feature type="binding site" evidence="7">
    <location>
        <begin position="84"/>
        <end position="91"/>
    </location>
    <ligand>
        <name>ATP</name>
        <dbReference type="ChEBI" id="CHEBI:30616"/>
    </ligand>
</feature>
<keyword evidence="6" id="KW-0206">Cytoskeleton</keyword>
<evidence type="ECO:0000256" key="8">
    <source>
        <dbReference type="SAM" id="Coils"/>
    </source>
</evidence>
<dbReference type="GO" id="GO:0007018">
    <property type="term" value="P:microtubule-based movement"/>
    <property type="evidence" value="ECO:0007669"/>
    <property type="project" value="InterPro"/>
</dbReference>
<evidence type="ECO:0000256" key="1">
    <source>
        <dbReference type="ARBA" id="ARBA00004245"/>
    </source>
</evidence>
<comment type="similarity">
    <text evidence="7">Belongs to the TRAFAC class myosin-kinesin ATPase superfamily. Kinesin family.</text>
</comment>
<evidence type="ECO:0000256" key="6">
    <source>
        <dbReference type="ARBA" id="ARBA00023212"/>
    </source>
</evidence>
<feature type="region of interest" description="Disordered" evidence="9">
    <location>
        <begin position="1033"/>
        <end position="1079"/>
    </location>
</feature>
<evidence type="ECO:0000313" key="11">
    <source>
        <dbReference type="Proteomes" id="UP000025227"/>
    </source>
</evidence>
<dbReference type="InterPro" id="IPR027417">
    <property type="entry name" value="P-loop_NTPase"/>
</dbReference>
<feature type="region of interest" description="Disordered" evidence="9">
    <location>
        <begin position="982"/>
        <end position="1003"/>
    </location>
</feature>
<feature type="compositionally biased region" description="Basic and acidic residues" evidence="9">
    <location>
        <begin position="892"/>
        <end position="901"/>
    </location>
</feature>
<dbReference type="Pfam" id="PF00225">
    <property type="entry name" value="Kinesin"/>
    <property type="match status" value="2"/>
</dbReference>
<dbReference type="Gene3D" id="3.40.850.10">
    <property type="entry name" value="Kinesin motor domain"/>
    <property type="match status" value="2"/>
</dbReference>
<dbReference type="InterPro" id="IPR001752">
    <property type="entry name" value="Kinesin_motor_dom"/>
</dbReference>
<dbReference type="AlphaFoldDB" id="A0A7I4YE15"/>
<protein>
    <submittedName>
        <fullName evidence="12">Kinesin motor domain-containing protein</fullName>
    </submittedName>
</protein>
<dbReference type="InterPro" id="IPR027640">
    <property type="entry name" value="Kinesin-like_fam"/>
</dbReference>
<evidence type="ECO:0000256" key="3">
    <source>
        <dbReference type="ARBA" id="ARBA00022741"/>
    </source>
</evidence>
<keyword evidence="11" id="KW-1185">Reference proteome</keyword>
<evidence type="ECO:0000256" key="4">
    <source>
        <dbReference type="ARBA" id="ARBA00022840"/>
    </source>
</evidence>
<organism evidence="11 12">
    <name type="scientific">Haemonchus contortus</name>
    <name type="common">Barber pole worm</name>
    <dbReference type="NCBI Taxonomy" id="6289"/>
    <lineage>
        <taxon>Eukaryota</taxon>
        <taxon>Metazoa</taxon>
        <taxon>Ecdysozoa</taxon>
        <taxon>Nematoda</taxon>
        <taxon>Chromadorea</taxon>
        <taxon>Rhabditida</taxon>
        <taxon>Rhabditina</taxon>
        <taxon>Rhabditomorpha</taxon>
        <taxon>Strongyloidea</taxon>
        <taxon>Trichostrongylidae</taxon>
        <taxon>Haemonchus</taxon>
    </lineage>
</organism>
<proteinExistence type="inferred from homology"/>
<dbReference type="GO" id="GO:0051231">
    <property type="term" value="P:spindle elongation"/>
    <property type="evidence" value="ECO:0007669"/>
    <property type="project" value="TreeGrafter"/>
</dbReference>
<dbReference type="GO" id="GO:0003777">
    <property type="term" value="F:microtubule motor activity"/>
    <property type="evidence" value="ECO:0007669"/>
    <property type="project" value="InterPro"/>
</dbReference>
<comment type="subcellular location">
    <subcellularLocation>
        <location evidence="1">Cytoplasm</location>
        <location evidence="1">Cytoskeleton</location>
    </subcellularLocation>
</comment>
<dbReference type="PROSITE" id="PS50067">
    <property type="entry name" value="KINESIN_MOTOR_2"/>
    <property type="match status" value="1"/>
</dbReference>
<feature type="region of interest" description="Disordered" evidence="9">
    <location>
        <begin position="892"/>
        <end position="931"/>
    </location>
</feature>
<keyword evidence="4 7" id="KW-0067">ATP-binding</keyword>
<dbReference type="PANTHER" id="PTHR47969">
    <property type="entry name" value="CHROMOSOME-ASSOCIATED KINESIN KIF4A-RELATED"/>
    <property type="match status" value="1"/>
</dbReference>
<evidence type="ECO:0000256" key="9">
    <source>
        <dbReference type="SAM" id="MobiDB-lite"/>
    </source>
</evidence>
<feature type="coiled-coil region" evidence="8">
    <location>
        <begin position="795"/>
        <end position="865"/>
    </location>
</feature>
<reference evidence="12" key="1">
    <citation type="submission" date="2020-12" db="UniProtKB">
        <authorList>
            <consortium name="WormBaseParasite"/>
        </authorList>
    </citation>
    <scope>IDENTIFICATION</scope>
    <source>
        <strain evidence="12">MHco3</strain>
    </source>
</reference>
<accession>A0A7I4YE15</accession>
<dbReference type="SMART" id="SM00129">
    <property type="entry name" value="KISc"/>
    <property type="match status" value="1"/>
</dbReference>
<keyword evidence="7" id="KW-0505">Motor protein</keyword>
<dbReference type="GO" id="GO:0005524">
    <property type="term" value="F:ATP binding"/>
    <property type="evidence" value="ECO:0007669"/>
    <property type="project" value="UniProtKB-UniRule"/>
</dbReference>
<name>A0A7I4YE15_HAECO</name>
<dbReference type="WBParaSite" id="HCON_00083740-00001">
    <property type="protein sequence ID" value="HCON_00083740-00001"/>
    <property type="gene ID" value="HCON_00083740"/>
</dbReference>
<dbReference type="GO" id="GO:0008017">
    <property type="term" value="F:microtubule binding"/>
    <property type="evidence" value="ECO:0007669"/>
    <property type="project" value="InterPro"/>
</dbReference>
<dbReference type="PRINTS" id="PR00380">
    <property type="entry name" value="KINESINHEAVY"/>
</dbReference>
<dbReference type="SUPFAM" id="SSF52540">
    <property type="entry name" value="P-loop containing nucleoside triphosphate hydrolases"/>
    <property type="match status" value="1"/>
</dbReference>
<feature type="coiled-coil region" evidence="8">
    <location>
        <begin position="293"/>
        <end position="320"/>
    </location>
</feature>
<dbReference type="InterPro" id="IPR036961">
    <property type="entry name" value="Kinesin_motor_dom_sf"/>
</dbReference>